<sequence length="498" mass="55252">MGFSKISLSLFFFILFSSSYATSRTILHQKFQSTTKVSPNNRAEKLIRSFNLFPKEPVNIIHSNHSLNFVPGKIVENKFSFFGDSDEPSVANLGHHAGYYSLPRSNSARMFYFFFESRNKNKDAPVVIWLTGGPGCSSEIALFFENGPFTIADDLSLKWNDYGWDKASNIIFVDQPIGTGFSSSSDDSDIPHDETGVSNDLYDFLQAFFKQHSEYVKNDFYITGESYAGHYVPALASRVHQGNKDNKGIKINLKGFAIGNGLTNPAVQYPAYTKFAVENKLITKEDEADINKSVPGCVAAAKTCESQGGDSCLTALNQCEEIMNSVLSIAGNINYYDIRKQCVGPLCYDFSNVEKLLNKKSVKDALGVGDIEFVSCSKVVYNNMLQDWMNNFEVGIPSLLEDGIDVLIYAGEFDFICNWIGNWDWVHAMQWSGQKQFAASKSVQFSVDGTKAGLLNSYGPLSFLKVFGAGHMVPKDQPKAALQMLVNWTQGKLNGTSI</sequence>
<evidence type="ECO:0000313" key="1">
    <source>
        <dbReference type="EMBL" id="CAJ2654501.1"/>
    </source>
</evidence>
<comment type="caution">
    <text evidence="1">The sequence shown here is derived from an EMBL/GenBank/DDBJ whole genome shotgun (WGS) entry which is preliminary data.</text>
</comment>
<reference evidence="1" key="1">
    <citation type="submission" date="2023-10" db="EMBL/GenBank/DDBJ databases">
        <authorList>
            <person name="Rodriguez Cubillos JULIANA M."/>
            <person name="De Vega J."/>
        </authorList>
    </citation>
    <scope>NUCLEOTIDE SEQUENCE</scope>
</reference>
<organism evidence="1 2">
    <name type="scientific">Trifolium pratense</name>
    <name type="common">Red clover</name>
    <dbReference type="NCBI Taxonomy" id="57577"/>
    <lineage>
        <taxon>Eukaryota</taxon>
        <taxon>Viridiplantae</taxon>
        <taxon>Streptophyta</taxon>
        <taxon>Embryophyta</taxon>
        <taxon>Tracheophyta</taxon>
        <taxon>Spermatophyta</taxon>
        <taxon>Magnoliopsida</taxon>
        <taxon>eudicotyledons</taxon>
        <taxon>Gunneridae</taxon>
        <taxon>Pentapetalae</taxon>
        <taxon>rosids</taxon>
        <taxon>fabids</taxon>
        <taxon>Fabales</taxon>
        <taxon>Fabaceae</taxon>
        <taxon>Papilionoideae</taxon>
        <taxon>50 kb inversion clade</taxon>
        <taxon>NPAAA clade</taxon>
        <taxon>Hologalegina</taxon>
        <taxon>IRL clade</taxon>
        <taxon>Trifolieae</taxon>
        <taxon>Trifolium</taxon>
    </lineage>
</organism>
<dbReference type="EMBL" id="CASHSV030000206">
    <property type="protein sequence ID" value="CAJ2654501.1"/>
    <property type="molecule type" value="Genomic_DNA"/>
</dbReference>
<accession>A0ACB0KDC2</accession>
<evidence type="ECO:0000313" key="2">
    <source>
        <dbReference type="Proteomes" id="UP001177021"/>
    </source>
</evidence>
<name>A0ACB0KDC2_TRIPR</name>
<proteinExistence type="predicted"/>
<protein>
    <submittedName>
        <fullName evidence="1">Uncharacterized protein</fullName>
    </submittedName>
</protein>
<gene>
    <name evidence="1" type="ORF">MILVUS5_LOCUS21628</name>
</gene>
<keyword evidence="2" id="KW-1185">Reference proteome</keyword>
<dbReference type="Proteomes" id="UP001177021">
    <property type="component" value="Unassembled WGS sequence"/>
</dbReference>